<reference evidence="2" key="1">
    <citation type="submission" date="2020-08" db="EMBL/GenBank/DDBJ databases">
        <title>Genome public.</title>
        <authorList>
            <person name="Liu C."/>
            <person name="Sun Q."/>
        </authorList>
    </citation>
    <scope>NUCLEOTIDE SEQUENCE</scope>
    <source>
        <strain evidence="2">NSJ-15</strain>
    </source>
</reference>
<comment type="caution">
    <text evidence="2">The sequence shown here is derived from an EMBL/GenBank/DDBJ whole genome shotgun (WGS) entry which is preliminary data.</text>
</comment>
<dbReference type="Pfam" id="PF12669">
    <property type="entry name" value="FeoB_associated"/>
    <property type="match status" value="1"/>
</dbReference>
<dbReference type="Proteomes" id="UP000632659">
    <property type="component" value="Unassembled WGS sequence"/>
</dbReference>
<feature type="transmembrane region" description="Helical" evidence="1">
    <location>
        <begin position="6"/>
        <end position="26"/>
    </location>
</feature>
<proteinExistence type="predicted"/>
<dbReference type="AlphaFoldDB" id="A0A8J6NZ19"/>
<keyword evidence="1" id="KW-0812">Transmembrane</keyword>
<keyword evidence="1" id="KW-0472">Membrane</keyword>
<name>A0A8J6NZ19_9FIRM</name>
<evidence type="ECO:0000256" key="1">
    <source>
        <dbReference type="SAM" id="Phobius"/>
    </source>
</evidence>
<keyword evidence="3" id="KW-1185">Reference proteome</keyword>
<dbReference type="EMBL" id="JACRTL010000001">
    <property type="protein sequence ID" value="MBC8609544.1"/>
    <property type="molecule type" value="Genomic_DNA"/>
</dbReference>
<gene>
    <name evidence="2" type="ORF">H8702_00205</name>
</gene>
<evidence type="ECO:0000313" key="3">
    <source>
        <dbReference type="Proteomes" id="UP000632659"/>
    </source>
</evidence>
<accession>A0A8J6NZ19</accession>
<evidence type="ECO:0000313" key="2">
    <source>
        <dbReference type="EMBL" id="MBC8609544.1"/>
    </source>
</evidence>
<dbReference type="RefSeq" id="WP_093988946.1">
    <property type="nucleotide sequence ID" value="NZ_FYDD01000003.1"/>
</dbReference>
<sequence>MLEFLADNIGTIVIGLVLLVVIILVIRKLVKDRKNGSACSCGCGCKDCPSSSLCHKK</sequence>
<organism evidence="2 3">
    <name type="scientific">Massiliimalia timonensis</name>
    <dbReference type="NCBI Taxonomy" id="1987501"/>
    <lineage>
        <taxon>Bacteria</taxon>
        <taxon>Bacillati</taxon>
        <taxon>Bacillota</taxon>
        <taxon>Clostridia</taxon>
        <taxon>Eubacteriales</taxon>
        <taxon>Oscillospiraceae</taxon>
        <taxon>Massiliimalia</taxon>
    </lineage>
</organism>
<keyword evidence="1" id="KW-1133">Transmembrane helix</keyword>
<protein>
    <submittedName>
        <fullName evidence="2">FeoB-associated Cys-rich membrane protein</fullName>
    </submittedName>
</protein>